<evidence type="ECO:0000313" key="3">
    <source>
        <dbReference type="Proteomes" id="UP000288603"/>
    </source>
</evidence>
<proteinExistence type="predicted"/>
<protein>
    <submittedName>
        <fullName evidence="2">Ribbon-helix-helix protein, CopG family</fullName>
    </submittedName>
</protein>
<evidence type="ECO:0000259" key="1">
    <source>
        <dbReference type="Pfam" id="PF01402"/>
    </source>
</evidence>
<comment type="caution">
    <text evidence="2">The sequence shown here is derived from an EMBL/GenBank/DDBJ whole genome shotgun (WGS) entry which is preliminary data.</text>
</comment>
<accession>A0A3S3ZJQ1</accession>
<evidence type="ECO:0000313" key="2">
    <source>
        <dbReference type="EMBL" id="RWZ58443.1"/>
    </source>
</evidence>
<dbReference type="Proteomes" id="UP000288603">
    <property type="component" value="Unassembled WGS sequence"/>
</dbReference>
<organism evidence="2 3">
    <name type="scientific">Labedella populi</name>
    <dbReference type="NCBI Taxonomy" id="2498850"/>
    <lineage>
        <taxon>Bacteria</taxon>
        <taxon>Bacillati</taxon>
        <taxon>Actinomycetota</taxon>
        <taxon>Actinomycetes</taxon>
        <taxon>Micrococcales</taxon>
        <taxon>Microbacteriaceae</taxon>
        <taxon>Labedella</taxon>
    </lineage>
</organism>
<dbReference type="EMBL" id="RZNC01000006">
    <property type="protein sequence ID" value="RWZ58443.1"/>
    <property type="molecule type" value="Genomic_DNA"/>
</dbReference>
<name>A0A3S3ZJQ1_9MICO</name>
<sequence>MSTGESINGTPVTEDQITAWATALHAAAEREHKTRSELIRAALAHYAA</sequence>
<dbReference type="AlphaFoldDB" id="A0A3S3ZJQ1"/>
<dbReference type="InterPro" id="IPR002145">
    <property type="entry name" value="CopG"/>
</dbReference>
<dbReference type="Pfam" id="PF01402">
    <property type="entry name" value="RHH_1"/>
    <property type="match status" value="1"/>
</dbReference>
<reference evidence="2 3" key="1">
    <citation type="submission" date="2018-12" db="EMBL/GenBank/DDBJ databases">
        <authorList>
            <person name="Li F."/>
        </authorList>
    </citation>
    <scope>NUCLEOTIDE SEQUENCE [LARGE SCALE GENOMIC DNA]</scope>
    <source>
        <strain evidence="2 3">8H24J-4-2</strain>
    </source>
</reference>
<feature type="domain" description="Ribbon-helix-helix protein CopG" evidence="1">
    <location>
        <begin position="24"/>
        <end position="47"/>
    </location>
</feature>
<dbReference type="RefSeq" id="WP_128499977.1">
    <property type="nucleotide sequence ID" value="NZ_RZNC01000006.1"/>
</dbReference>
<dbReference type="GO" id="GO:0006355">
    <property type="term" value="P:regulation of DNA-templated transcription"/>
    <property type="evidence" value="ECO:0007669"/>
    <property type="project" value="InterPro"/>
</dbReference>
<keyword evidence="3" id="KW-1185">Reference proteome</keyword>
<gene>
    <name evidence="2" type="ORF">ELQ92_14135</name>
</gene>